<evidence type="ECO:0000256" key="6">
    <source>
        <dbReference type="ARBA" id="ARBA00022970"/>
    </source>
</evidence>
<evidence type="ECO:0000256" key="1">
    <source>
        <dbReference type="ARBA" id="ARBA00004651"/>
    </source>
</evidence>
<dbReference type="GO" id="GO:0005886">
    <property type="term" value="C:plasma membrane"/>
    <property type="evidence" value="ECO:0007669"/>
    <property type="project" value="UniProtKB-SubCell"/>
</dbReference>
<dbReference type="PANTHER" id="PTHR30588">
    <property type="entry name" value="BRANCHED-CHAIN AMINO ACID TRANSPORT SYSTEM 2 CARRIER PROTEIN"/>
    <property type="match status" value="1"/>
</dbReference>
<proteinExistence type="inferred from homology"/>
<dbReference type="GO" id="GO:0015818">
    <property type="term" value="P:isoleucine transport"/>
    <property type="evidence" value="ECO:0007669"/>
    <property type="project" value="TreeGrafter"/>
</dbReference>
<feature type="transmembrane region" description="Helical" evidence="9">
    <location>
        <begin position="147"/>
        <end position="165"/>
    </location>
</feature>
<feature type="transmembrane region" description="Helical" evidence="9">
    <location>
        <begin position="185"/>
        <end position="209"/>
    </location>
</feature>
<feature type="transmembrane region" description="Helical" evidence="9">
    <location>
        <begin position="335"/>
        <end position="356"/>
    </location>
</feature>
<dbReference type="GO" id="GO:0005304">
    <property type="term" value="F:L-valine transmembrane transporter activity"/>
    <property type="evidence" value="ECO:0007669"/>
    <property type="project" value="TreeGrafter"/>
</dbReference>
<dbReference type="GO" id="GO:0015188">
    <property type="term" value="F:L-isoleucine transmembrane transporter activity"/>
    <property type="evidence" value="ECO:0007669"/>
    <property type="project" value="TreeGrafter"/>
</dbReference>
<feature type="transmembrane region" description="Helical" evidence="9">
    <location>
        <begin position="9"/>
        <end position="28"/>
    </location>
</feature>
<feature type="transmembrane region" description="Helical" evidence="9">
    <location>
        <begin position="263"/>
        <end position="296"/>
    </location>
</feature>
<comment type="function">
    <text evidence="9">Component of the transport system for branched-chain amino acids.</text>
</comment>
<feature type="transmembrane region" description="Helical" evidence="9">
    <location>
        <begin position="221"/>
        <end position="243"/>
    </location>
</feature>
<reference evidence="10 11" key="1">
    <citation type="submission" date="2017-09" db="EMBL/GenBank/DDBJ databases">
        <title>Large-scale bioinformatics analysis of Bacillus genomes uncovers conserved roles of natural products in bacterial physiology.</title>
        <authorList>
            <consortium name="Agbiome Team Llc"/>
            <person name="Bleich R.M."/>
            <person name="Grubbs K.J."/>
            <person name="Santa Maria K.C."/>
            <person name="Allen S.E."/>
            <person name="Farag S."/>
            <person name="Shank E.A."/>
            <person name="Bowers A."/>
        </authorList>
    </citation>
    <scope>NUCLEOTIDE SEQUENCE [LARGE SCALE GENOMIC DNA]</scope>
    <source>
        <strain evidence="10 11">AFS067272</strain>
    </source>
</reference>
<name>A0AA44QA54_BACCE</name>
<keyword evidence="3 9" id="KW-0813">Transport</keyword>
<evidence type="ECO:0000256" key="2">
    <source>
        <dbReference type="ARBA" id="ARBA00008540"/>
    </source>
</evidence>
<dbReference type="EMBL" id="NVBO01000115">
    <property type="protein sequence ID" value="PFR99989.1"/>
    <property type="molecule type" value="Genomic_DNA"/>
</dbReference>
<comment type="caution">
    <text evidence="10">The sequence shown here is derived from an EMBL/GenBank/DDBJ whole genome shotgun (WGS) entry which is preliminary data.</text>
</comment>
<evidence type="ECO:0000256" key="5">
    <source>
        <dbReference type="ARBA" id="ARBA00022692"/>
    </source>
</evidence>
<evidence type="ECO:0000256" key="3">
    <source>
        <dbReference type="ARBA" id="ARBA00022448"/>
    </source>
</evidence>
<keyword evidence="5 9" id="KW-0812">Transmembrane</keyword>
<dbReference type="InterPro" id="IPR004685">
    <property type="entry name" value="Brnchd-chn_aa_trnsp_Livcs"/>
</dbReference>
<feature type="transmembrane region" description="Helical" evidence="9">
    <location>
        <begin position="404"/>
        <end position="423"/>
    </location>
</feature>
<evidence type="ECO:0000256" key="4">
    <source>
        <dbReference type="ARBA" id="ARBA00022475"/>
    </source>
</evidence>
<keyword evidence="6 9" id="KW-0029">Amino-acid transport</keyword>
<feature type="transmembrane region" description="Helical" evidence="9">
    <location>
        <begin position="308"/>
        <end position="329"/>
    </location>
</feature>
<dbReference type="RefSeq" id="WP_098523740.1">
    <property type="nucleotide sequence ID" value="NZ_NUYJ01000143.1"/>
</dbReference>
<keyword evidence="8 9" id="KW-0472">Membrane</keyword>
<feature type="transmembrane region" description="Helical" evidence="9">
    <location>
        <begin position="368"/>
        <end position="392"/>
    </location>
</feature>
<organism evidence="10 11">
    <name type="scientific">Bacillus cereus</name>
    <dbReference type="NCBI Taxonomy" id="1396"/>
    <lineage>
        <taxon>Bacteria</taxon>
        <taxon>Bacillati</taxon>
        <taxon>Bacillota</taxon>
        <taxon>Bacilli</taxon>
        <taxon>Bacillales</taxon>
        <taxon>Bacillaceae</taxon>
        <taxon>Bacillus</taxon>
        <taxon>Bacillus cereus group</taxon>
    </lineage>
</organism>
<dbReference type="AlphaFoldDB" id="A0AA44QA54"/>
<evidence type="ECO:0000313" key="11">
    <source>
        <dbReference type="Proteomes" id="UP000226357"/>
    </source>
</evidence>
<sequence>MGNKFTKDNFIIGFAIFAVFFGAGNLIFPPAIGFMAGSSWMSAFLALLLAGIALPILSIIAVSNAKGSFEELSKPIGKWFHVSFNMFVMIGVGVLANIPRTAATTHEMGVIPLFPYVPIQLTVVIFFALTYYFANDKSNFVDKIGKILTPGLIVILLLIGVKAVASPLSTPAPAKVPNPFSASFIELYFTGDLLTGLLCAPIFISAIVSKGYTSEVDRKRITLNASMIAGAGFFLVYFGLLYLGAHAGDMFPADVARTDLLNGLVSLSLGNIGTVGLSIAVSLACLSTAIGLTASVADFVSSVTKNKITYKVMVAVTCIVGVIIGVIGVENIISFAGPIFFTVYPPAIVLTFLGVFKKYVPNDGAYRYAVLIALVLGTVKGLSVLGVHIGFIDSFVSALPLSSQGFEWILPSIAGFFFGWILYKMTGKENVEANVRRAN</sequence>
<evidence type="ECO:0000256" key="7">
    <source>
        <dbReference type="ARBA" id="ARBA00022989"/>
    </source>
</evidence>
<feature type="transmembrane region" description="Helical" evidence="9">
    <location>
        <begin position="40"/>
        <end position="64"/>
    </location>
</feature>
<protein>
    <recommendedName>
        <fullName evidence="9">Branched-chain amino acid transport system carrier protein</fullName>
    </recommendedName>
</protein>
<dbReference type="GO" id="GO:0015820">
    <property type="term" value="P:L-leucine transport"/>
    <property type="evidence" value="ECO:0007669"/>
    <property type="project" value="TreeGrafter"/>
</dbReference>
<dbReference type="GO" id="GO:0015190">
    <property type="term" value="F:L-leucine transmembrane transporter activity"/>
    <property type="evidence" value="ECO:0007669"/>
    <property type="project" value="TreeGrafter"/>
</dbReference>
<dbReference type="NCBIfam" id="TIGR00796">
    <property type="entry name" value="livcs"/>
    <property type="match status" value="1"/>
</dbReference>
<dbReference type="Pfam" id="PF05525">
    <property type="entry name" value="Branch_AA_trans"/>
    <property type="match status" value="1"/>
</dbReference>
<comment type="subcellular location">
    <subcellularLocation>
        <location evidence="1 9">Cell membrane</location>
        <topology evidence="1 9">Multi-pass membrane protein</topology>
    </subcellularLocation>
</comment>
<gene>
    <name evidence="10" type="primary">brnQ</name>
    <name evidence="10" type="ORF">COK38_14280</name>
</gene>
<dbReference type="PANTHER" id="PTHR30588:SF0">
    <property type="entry name" value="BRANCHED-CHAIN AMINO ACID PERMEASE BRNQ"/>
    <property type="match status" value="1"/>
</dbReference>
<keyword evidence="4" id="KW-1003">Cell membrane</keyword>
<evidence type="ECO:0000313" key="10">
    <source>
        <dbReference type="EMBL" id="PFR99989.1"/>
    </source>
</evidence>
<feature type="transmembrane region" description="Helical" evidence="9">
    <location>
        <begin position="76"/>
        <end position="96"/>
    </location>
</feature>
<keyword evidence="7 9" id="KW-1133">Transmembrane helix</keyword>
<dbReference type="Proteomes" id="UP000226357">
    <property type="component" value="Unassembled WGS sequence"/>
</dbReference>
<comment type="similarity">
    <text evidence="2 9">Belongs to the branched chain amino acid transporter family.</text>
</comment>
<evidence type="ECO:0000256" key="9">
    <source>
        <dbReference type="RuleBase" id="RU362122"/>
    </source>
</evidence>
<accession>A0AA44QA54</accession>
<feature type="transmembrane region" description="Helical" evidence="9">
    <location>
        <begin position="116"/>
        <end position="135"/>
    </location>
</feature>
<evidence type="ECO:0000256" key="8">
    <source>
        <dbReference type="ARBA" id="ARBA00023136"/>
    </source>
</evidence>